<evidence type="ECO:0000313" key="1">
    <source>
        <dbReference type="EMBL" id="NDV91817.1"/>
    </source>
</evidence>
<proteinExistence type="predicted"/>
<dbReference type="AlphaFoldDB" id="A0A7X5RLD2"/>
<dbReference type="Gene3D" id="3.40.50.150">
    <property type="entry name" value="Vaccinia Virus protein VP39"/>
    <property type="match status" value="1"/>
</dbReference>
<dbReference type="InterPro" id="IPR010342">
    <property type="entry name" value="DUF938"/>
</dbReference>
<accession>A0A7X5RLD2</accession>
<organism evidence="1 2">
    <name type="scientific">Alteromonas profundi</name>
    <dbReference type="NCBI Taxonomy" id="2696062"/>
    <lineage>
        <taxon>Bacteria</taxon>
        <taxon>Pseudomonadati</taxon>
        <taxon>Pseudomonadota</taxon>
        <taxon>Gammaproteobacteria</taxon>
        <taxon>Alteromonadales</taxon>
        <taxon>Alteromonadaceae</taxon>
        <taxon>Alteromonas/Salinimonas group</taxon>
        <taxon>Alteromonas</taxon>
    </lineage>
</organism>
<sequence length="199" mass="22387">MMEKPFSQACENNKHPILRVLSRAFSQTQRVLEIGSGTGQHGVFFAQGLPHLNWHCSDQVGYHGGINRWIADAGLNNILPPTCFKVGEDEFPGITENLTFDGVFSANTAHIMQKHEVVQLMSLIDKHLPKEGVFCQYGPFTRDGEFSSQSNVNFHHDLLRRGCGGYRDVNELTQWAPSLTLVTVHSMPANNLLLEWRKN</sequence>
<dbReference type="RefSeq" id="WP_163085873.1">
    <property type="nucleotide sequence ID" value="NZ_JAAAWN010000014.1"/>
</dbReference>
<reference evidence="1 2" key="1">
    <citation type="submission" date="2020-01" db="EMBL/GenBank/DDBJ databases">
        <authorList>
            <person name="Chen J."/>
            <person name="Zhu S."/>
            <person name="Yang J."/>
        </authorList>
    </citation>
    <scope>NUCLEOTIDE SEQUENCE [LARGE SCALE GENOMIC DNA]</scope>
    <source>
        <strain evidence="1 2">345S023</strain>
    </source>
</reference>
<name>A0A7X5RLD2_9ALTE</name>
<dbReference type="Proteomes" id="UP000470213">
    <property type="component" value="Unassembled WGS sequence"/>
</dbReference>
<dbReference type="PANTHER" id="PTHR20974:SF0">
    <property type="entry name" value="UPF0585 PROTEIN CG18661"/>
    <property type="match status" value="1"/>
</dbReference>
<dbReference type="Pfam" id="PF06080">
    <property type="entry name" value="DUF938"/>
    <property type="match status" value="1"/>
</dbReference>
<evidence type="ECO:0000313" key="2">
    <source>
        <dbReference type="Proteomes" id="UP000470213"/>
    </source>
</evidence>
<dbReference type="PANTHER" id="PTHR20974">
    <property type="entry name" value="UPF0585 PROTEIN CG18661"/>
    <property type="match status" value="1"/>
</dbReference>
<dbReference type="SUPFAM" id="SSF53335">
    <property type="entry name" value="S-adenosyl-L-methionine-dependent methyltransferases"/>
    <property type="match status" value="1"/>
</dbReference>
<dbReference type="InterPro" id="IPR029063">
    <property type="entry name" value="SAM-dependent_MTases_sf"/>
</dbReference>
<keyword evidence="2" id="KW-1185">Reference proteome</keyword>
<dbReference type="EMBL" id="JAAAWN010000014">
    <property type="protein sequence ID" value="NDV91817.1"/>
    <property type="molecule type" value="Genomic_DNA"/>
</dbReference>
<protein>
    <submittedName>
        <fullName evidence="1">DUF938 domain-containing protein</fullName>
    </submittedName>
</protein>
<comment type="caution">
    <text evidence="1">The sequence shown here is derived from an EMBL/GenBank/DDBJ whole genome shotgun (WGS) entry which is preliminary data.</text>
</comment>
<gene>
    <name evidence="1" type="ORF">GTH32_11550</name>
</gene>